<name>A0A5A7NWG8_STRAF</name>
<dbReference type="InterPro" id="IPR012951">
    <property type="entry name" value="BBE"/>
</dbReference>
<evidence type="ECO:0000256" key="4">
    <source>
        <dbReference type="ARBA" id="ARBA00022729"/>
    </source>
</evidence>
<dbReference type="Gene3D" id="3.40.462.20">
    <property type="match status" value="1"/>
</dbReference>
<accession>A0A5A7NWG8</accession>
<evidence type="ECO:0000256" key="1">
    <source>
        <dbReference type="ARBA" id="ARBA00004913"/>
    </source>
</evidence>
<comment type="caution">
    <text evidence="10">The sequence shown here is derived from an EMBL/GenBank/DDBJ whole genome shotgun (WGS) entry which is preliminary data.</text>
</comment>
<dbReference type="Proteomes" id="UP000325081">
    <property type="component" value="Unassembled WGS sequence"/>
</dbReference>
<evidence type="ECO:0000313" key="11">
    <source>
        <dbReference type="Proteomes" id="UP000325081"/>
    </source>
</evidence>
<sequence length="426" mass="48933">MKTSNSFLLTLYTTLTILALTPQPSLSQSIIDQFYQCINLNSDLAVPFSSSFYSADNSSFSAVLESTAQNLRRLVPSVPKPLLIFTPFIENQVQATVTCTRALGLLLRVRSGGHDYEGLSYSSESKDEPFVLLDLSRLRSITVDPNEKTATLEQNATKILARWQQVADTIDEDLFLRVIIQRSKNTISNLYNAVFFGKAERLIRVMDESFPELGLKRKDCTEMSWIESIMYITGYPSGTPPETLLQGKSLFKNYFKAKSDYVMNAITEEGLEGLWTRLLDEETPLMILTPYGGMMSRIPEDETPFPHRKGVKYMIQYVTTWNDDKPESQARHMDWIRRVYNYMGPHVSMLPRQAYVNYRDLDLGMNKNGTSFIEAASWGARYFKDNFDRLVKVKTMVDKENFFRHEQSIPILPLMRERRSGKTVFH</sequence>
<keyword evidence="6" id="KW-0325">Glycoprotein</keyword>
<dbReference type="OrthoDB" id="407275at2759"/>
<dbReference type="SUPFAM" id="SSF56176">
    <property type="entry name" value="FAD-binding/transporter-associated domain-like"/>
    <property type="match status" value="1"/>
</dbReference>
<dbReference type="Pfam" id="PF01565">
    <property type="entry name" value="FAD_binding_4"/>
    <property type="match status" value="1"/>
</dbReference>
<keyword evidence="11" id="KW-1185">Reference proteome</keyword>
<keyword evidence="2" id="KW-0017">Alkaloid metabolism</keyword>
<dbReference type="Pfam" id="PF08031">
    <property type="entry name" value="BBE"/>
    <property type="match status" value="1"/>
</dbReference>
<evidence type="ECO:0000256" key="3">
    <source>
        <dbReference type="ARBA" id="ARBA00022630"/>
    </source>
</evidence>
<dbReference type="InterPro" id="IPR016167">
    <property type="entry name" value="FAD-bd_PCMH_sub1"/>
</dbReference>
<reference evidence="11" key="1">
    <citation type="journal article" date="2019" name="Curr. Biol.">
        <title>Genome Sequence of Striga asiatica Provides Insight into the Evolution of Plant Parasitism.</title>
        <authorList>
            <person name="Yoshida S."/>
            <person name="Kim S."/>
            <person name="Wafula E.K."/>
            <person name="Tanskanen J."/>
            <person name="Kim Y.M."/>
            <person name="Honaas L."/>
            <person name="Yang Z."/>
            <person name="Spallek T."/>
            <person name="Conn C.E."/>
            <person name="Ichihashi Y."/>
            <person name="Cheong K."/>
            <person name="Cui S."/>
            <person name="Der J.P."/>
            <person name="Gundlach H."/>
            <person name="Jiao Y."/>
            <person name="Hori C."/>
            <person name="Ishida J.K."/>
            <person name="Kasahara H."/>
            <person name="Kiba T."/>
            <person name="Kim M.S."/>
            <person name="Koo N."/>
            <person name="Laohavisit A."/>
            <person name="Lee Y.H."/>
            <person name="Lumba S."/>
            <person name="McCourt P."/>
            <person name="Mortimer J.C."/>
            <person name="Mutuku J.M."/>
            <person name="Nomura T."/>
            <person name="Sasaki-Sekimoto Y."/>
            <person name="Seto Y."/>
            <person name="Wang Y."/>
            <person name="Wakatake T."/>
            <person name="Sakakibara H."/>
            <person name="Demura T."/>
            <person name="Yamaguchi S."/>
            <person name="Yoneyama K."/>
            <person name="Manabe R.I."/>
            <person name="Nelson D.C."/>
            <person name="Schulman A.H."/>
            <person name="Timko M.P."/>
            <person name="dePamphilis C.W."/>
            <person name="Choi D."/>
            <person name="Shirasu K."/>
        </authorList>
    </citation>
    <scope>NUCLEOTIDE SEQUENCE [LARGE SCALE GENOMIC DNA]</scope>
    <source>
        <strain evidence="11">cv. UVA1</strain>
    </source>
</reference>
<evidence type="ECO:0000313" key="10">
    <source>
        <dbReference type="EMBL" id="GER24661.1"/>
    </source>
</evidence>
<feature type="domain" description="FAD linked oxidase N-terminal" evidence="8">
    <location>
        <begin position="81"/>
        <end position="153"/>
    </location>
</feature>
<feature type="domain" description="Berberine/berberine-like" evidence="9">
    <location>
        <begin position="354"/>
        <end position="410"/>
    </location>
</feature>
<proteinExistence type="predicted"/>
<feature type="signal peptide" evidence="7">
    <location>
        <begin position="1"/>
        <end position="27"/>
    </location>
</feature>
<keyword evidence="4 7" id="KW-0732">Signal</keyword>
<evidence type="ECO:0000259" key="8">
    <source>
        <dbReference type="Pfam" id="PF01565"/>
    </source>
</evidence>
<dbReference type="GO" id="GO:0050660">
    <property type="term" value="F:flavin adenine dinucleotide binding"/>
    <property type="evidence" value="ECO:0007669"/>
    <property type="project" value="InterPro"/>
</dbReference>
<dbReference type="PANTHER" id="PTHR32448">
    <property type="entry name" value="OS08G0158400 PROTEIN"/>
    <property type="match status" value="1"/>
</dbReference>
<gene>
    <name evidence="10" type="ORF">STAS_00201</name>
</gene>
<evidence type="ECO:0000256" key="5">
    <source>
        <dbReference type="ARBA" id="ARBA00022827"/>
    </source>
</evidence>
<evidence type="ECO:0000256" key="2">
    <source>
        <dbReference type="ARBA" id="ARBA00022589"/>
    </source>
</evidence>
<dbReference type="InterPro" id="IPR006094">
    <property type="entry name" value="Oxid_FAD_bind_N"/>
</dbReference>
<dbReference type="GO" id="GO:0016491">
    <property type="term" value="F:oxidoreductase activity"/>
    <property type="evidence" value="ECO:0007669"/>
    <property type="project" value="InterPro"/>
</dbReference>
<keyword evidence="5" id="KW-0274">FAD</keyword>
<feature type="chain" id="PRO_5023033721" evidence="7">
    <location>
        <begin position="28"/>
        <end position="426"/>
    </location>
</feature>
<dbReference type="InterPro" id="IPR036318">
    <property type="entry name" value="FAD-bd_PCMH-like_sf"/>
</dbReference>
<keyword evidence="3" id="KW-0285">Flavoprotein</keyword>
<evidence type="ECO:0000256" key="6">
    <source>
        <dbReference type="ARBA" id="ARBA00023180"/>
    </source>
</evidence>
<evidence type="ECO:0000256" key="7">
    <source>
        <dbReference type="SAM" id="SignalP"/>
    </source>
</evidence>
<dbReference type="Gene3D" id="3.30.43.10">
    <property type="entry name" value="Uridine Diphospho-n-acetylenolpyruvylglucosamine Reductase, domain 2"/>
    <property type="match status" value="1"/>
</dbReference>
<dbReference type="AlphaFoldDB" id="A0A5A7NWG8"/>
<organism evidence="10 11">
    <name type="scientific">Striga asiatica</name>
    <name type="common">Asiatic witchweed</name>
    <name type="synonym">Buchnera asiatica</name>
    <dbReference type="NCBI Taxonomy" id="4170"/>
    <lineage>
        <taxon>Eukaryota</taxon>
        <taxon>Viridiplantae</taxon>
        <taxon>Streptophyta</taxon>
        <taxon>Embryophyta</taxon>
        <taxon>Tracheophyta</taxon>
        <taxon>Spermatophyta</taxon>
        <taxon>Magnoliopsida</taxon>
        <taxon>eudicotyledons</taxon>
        <taxon>Gunneridae</taxon>
        <taxon>Pentapetalae</taxon>
        <taxon>asterids</taxon>
        <taxon>lamiids</taxon>
        <taxon>Lamiales</taxon>
        <taxon>Orobanchaceae</taxon>
        <taxon>Buchnereae</taxon>
        <taxon>Striga</taxon>
    </lineage>
</organism>
<dbReference type="EMBL" id="BKCP01000001">
    <property type="protein sequence ID" value="GER24661.1"/>
    <property type="molecule type" value="Genomic_DNA"/>
</dbReference>
<protein>
    <submittedName>
        <fullName evidence="10">FAD-binding Berberine family protein</fullName>
    </submittedName>
</protein>
<evidence type="ECO:0000259" key="9">
    <source>
        <dbReference type="Pfam" id="PF08031"/>
    </source>
</evidence>
<comment type="pathway">
    <text evidence="1">Alkaloid biosynthesis.</text>
</comment>